<keyword evidence="1" id="KW-1133">Transmembrane helix</keyword>
<comment type="caution">
    <text evidence="2">The sequence shown here is derived from an EMBL/GenBank/DDBJ whole genome shotgun (WGS) entry which is preliminary data.</text>
</comment>
<keyword evidence="1" id="KW-0472">Membrane</keyword>
<name>A0A839EEU7_9MICO</name>
<evidence type="ECO:0000256" key="1">
    <source>
        <dbReference type="SAM" id="Phobius"/>
    </source>
</evidence>
<feature type="transmembrane region" description="Helical" evidence="1">
    <location>
        <begin position="6"/>
        <end position="21"/>
    </location>
</feature>
<feature type="transmembrane region" description="Helical" evidence="1">
    <location>
        <begin position="58"/>
        <end position="78"/>
    </location>
</feature>
<protein>
    <submittedName>
        <fullName evidence="2">Uncharacterized protein</fullName>
    </submittedName>
</protein>
<keyword evidence="3" id="KW-1185">Reference proteome</keyword>
<dbReference type="RefSeq" id="WP_182490656.1">
    <property type="nucleotide sequence ID" value="NZ_BAAAOV010000001.1"/>
</dbReference>
<sequence length="106" mass="11108">MELLYVTVIGAALGLGVRYGVPGRDTHGLLLIPATAAAATAATWVLLLWLGFTFDGGWIWVFSLLIGPGVALAFALLLPPRRREADDALLARLMAPGGMPAPARSV</sequence>
<proteinExistence type="predicted"/>
<dbReference type="Proteomes" id="UP000585905">
    <property type="component" value="Unassembled WGS sequence"/>
</dbReference>
<feature type="transmembrane region" description="Helical" evidence="1">
    <location>
        <begin position="28"/>
        <end position="52"/>
    </location>
</feature>
<dbReference type="AlphaFoldDB" id="A0A839EEU7"/>
<keyword evidence="1" id="KW-0812">Transmembrane</keyword>
<dbReference type="EMBL" id="JACGWX010000003">
    <property type="protein sequence ID" value="MBA8847825.1"/>
    <property type="molecule type" value="Genomic_DNA"/>
</dbReference>
<evidence type="ECO:0000313" key="2">
    <source>
        <dbReference type="EMBL" id="MBA8847825.1"/>
    </source>
</evidence>
<organism evidence="2 3">
    <name type="scientific">Microcella alkalica</name>
    <dbReference type="NCBI Taxonomy" id="355930"/>
    <lineage>
        <taxon>Bacteria</taxon>
        <taxon>Bacillati</taxon>
        <taxon>Actinomycetota</taxon>
        <taxon>Actinomycetes</taxon>
        <taxon>Micrococcales</taxon>
        <taxon>Microbacteriaceae</taxon>
        <taxon>Microcella</taxon>
    </lineage>
</organism>
<accession>A0A839EEU7</accession>
<evidence type="ECO:0000313" key="3">
    <source>
        <dbReference type="Proteomes" id="UP000585905"/>
    </source>
</evidence>
<reference evidence="2 3" key="1">
    <citation type="submission" date="2020-07" db="EMBL/GenBank/DDBJ databases">
        <title>Sequencing the genomes of 1000 actinobacteria strains.</title>
        <authorList>
            <person name="Klenk H.-P."/>
        </authorList>
    </citation>
    <scope>NUCLEOTIDE SEQUENCE [LARGE SCALE GENOMIC DNA]</scope>
    <source>
        <strain evidence="2 3">DSM 19663</strain>
    </source>
</reference>
<gene>
    <name evidence="2" type="ORF">FHX53_001417</name>
</gene>